<dbReference type="PANTHER" id="PTHR33495:SF2">
    <property type="entry name" value="ANTI-SIGMA FACTOR ANTAGONIST TM_1081-RELATED"/>
    <property type="match status" value="1"/>
</dbReference>
<evidence type="ECO:0000313" key="4">
    <source>
        <dbReference type="EMBL" id="PRY33007.1"/>
    </source>
</evidence>
<dbReference type="Proteomes" id="UP000239209">
    <property type="component" value="Unassembled WGS sequence"/>
</dbReference>
<dbReference type="Gene3D" id="3.30.750.24">
    <property type="entry name" value="STAS domain"/>
    <property type="match status" value="1"/>
</dbReference>
<dbReference type="InterPro" id="IPR003658">
    <property type="entry name" value="Anti-sigma_ant"/>
</dbReference>
<dbReference type="Pfam" id="PF01740">
    <property type="entry name" value="STAS"/>
    <property type="match status" value="1"/>
</dbReference>
<keyword evidence="5" id="KW-1185">Reference proteome</keyword>
<feature type="domain" description="STAS" evidence="3">
    <location>
        <begin position="16"/>
        <end position="115"/>
    </location>
</feature>
<name>A0A2T0SHZ3_9ACTN</name>
<comment type="similarity">
    <text evidence="1 2">Belongs to the anti-sigma-factor antagonist family.</text>
</comment>
<dbReference type="AlphaFoldDB" id="A0A2T0SHZ3"/>
<evidence type="ECO:0000313" key="5">
    <source>
        <dbReference type="Proteomes" id="UP000239209"/>
    </source>
</evidence>
<dbReference type="InterPro" id="IPR036513">
    <property type="entry name" value="STAS_dom_sf"/>
</dbReference>
<evidence type="ECO:0000256" key="2">
    <source>
        <dbReference type="RuleBase" id="RU003749"/>
    </source>
</evidence>
<organism evidence="4 5">
    <name type="scientific">Pseudosporangium ferrugineum</name>
    <dbReference type="NCBI Taxonomy" id="439699"/>
    <lineage>
        <taxon>Bacteria</taxon>
        <taxon>Bacillati</taxon>
        <taxon>Actinomycetota</taxon>
        <taxon>Actinomycetes</taxon>
        <taxon>Micromonosporales</taxon>
        <taxon>Micromonosporaceae</taxon>
        <taxon>Pseudosporangium</taxon>
    </lineage>
</organism>
<reference evidence="4 5" key="1">
    <citation type="submission" date="2018-03" db="EMBL/GenBank/DDBJ databases">
        <title>Genomic Encyclopedia of Archaeal and Bacterial Type Strains, Phase II (KMG-II): from individual species to whole genera.</title>
        <authorList>
            <person name="Goeker M."/>
        </authorList>
    </citation>
    <scope>NUCLEOTIDE SEQUENCE [LARGE SCALE GENOMIC DNA]</scope>
    <source>
        <strain evidence="4 5">DSM 45348</strain>
    </source>
</reference>
<evidence type="ECO:0000259" key="3">
    <source>
        <dbReference type="PROSITE" id="PS50801"/>
    </source>
</evidence>
<dbReference type="GO" id="GO:0043856">
    <property type="term" value="F:anti-sigma factor antagonist activity"/>
    <property type="evidence" value="ECO:0007669"/>
    <property type="project" value="InterPro"/>
</dbReference>
<accession>A0A2T0SHZ3</accession>
<sequence length="115" mass="12178">MMPDMLRVTTHDRPGGVRVLCLSGEIDHDSVEALRAAVEQALAEGRDRLVVELSTVAFCDSAGLSLFVEAHRRTAAAGGWFRLAAPTGAVRYVLDATNLGDYLGVYEDADSAAAG</sequence>
<dbReference type="PROSITE" id="PS50801">
    <property type="entry name" value="STAS"/>
    <property type="match status" value="1"/>
</dbReference>
<dbReference type="InterPro" id="IPR002645">
    <property type="entry name" value="STAS_dom"/>
</dbReference>
<dbReference type="CDD" id="cd07043">
    <property type="entry name" value="STAS_anti-anti-sigma_factors"/>
    <property type="match status" value="1"/>
</dbReference>
<dbReference type="EMBL" id="PVZG01000001">
    <property type="protein sequence ID" value="PRY33007.1"/>
    <property type="molecule type" value="Genomic_DNA"/>
</dbReference>
<dbReference type="NCBIfam" id="TIGR00377">
    <property type="entry name" value="ant_ant_sig"/>
    <property type="match status" value="1"/>
</dbReference>
<dbReference type="PANTHER" id="PTHR33495">
    <property type="entry name" value="ANTI-SIGMA FACTOR ANTAGONIST TM_1081-RELATED-RELATED"/>
    <property type="match status" value="1"/>
</dbReference>
<evidence type="ECO:0000256" key="1">
    <source>
        <dbReference type="ARBA" id="ARBA00009013"/>
    </source>
</evidence>
<protein>
    <recommendedName>
        <fullName evidence="2">Anti-sigma factor antagonist</fullName>
    </recommendedName>
</protein>
<gene>
    <name evidence="4" type="ORF">CLV70_101168</name>
</gene>
<dbReference type="SUPFAM" id="SSF52091">
    <property type="entry name" value="SpoIIaa-like"/>
    <property type="match status" value="1"/>
</dbReference>
<comment type="caution">
    <text evidence="4">The sequence shown here is derived from an EMBL/GenBank/DDBJ whole genome shotgun (WGS) entry which is preliminary data.</text>
</comment>
<proteinExistence type="inferred from homology"/>